<name>A0A919MPG3_9ACTN</name>
<evidence type="ECO:0000313" key="3">
    <source>
        <dbReference type="EMBL" id="GIE49488.1"/>
    </source>
</evidence>
<keyword evidence="4" id="KW-1185">Reference proteome</keyword>
<evidence type="ECO:0000256" key="2">
    <source>
        <dbReference type="SAM" id="SignalP"/>
    </source>
</evidence>
<organism evidence="3 4">
    <name type="scientific">Actinoplanes nipponensis</name>
    <dbReference type="NCBI Taxonomy" id="135950"/>
    <lineage>
        <taxon>Bacteria</taxon>
        <taxon>Bacillati</taxon>
        <taxon>Actinomycetota</taxon>
        <taxon>Actinomycetes</taxon>
        <taxon>Micromonosporales</taxon>
        <taxon>Micromonosporaceae</taxon>
        <taxon>Actinoplanes</taxon>
    </lineage>
</organism>
<feature type="region of interest" description="Disordered" evidence="1">
    <location>
        <begin position="230"/>
        <end position="268"/>
    </location>
</feature>
<feature type="chain" id="PRO_5038787794" description="Lipoprotein" evidence="2">
    <location>
        <begin position="24"/>
        <end position="268"/>
    </location>
</feature>
<sequence>MRSRPAMRVLPALAAALLTAGLAACGDSAPPPEPTPSASSSAPPPDQDARVALAARAALAEDHRFSAVYTLQADGFAPRTVLATVAVDGTWRVDIPAGALGGTADVSIAQLPAGVFQCAVPSPANPVSPSCVRVADAGKKVPREYDPRVQRVFRQWLPVFTDRQSPLSVTAAQPLEGSSGSCYAVDTISASLSAPVDVGIYCYADDGLLTAARVKFGTLTLAGAPAAAPPTIDLPGPVTGGEPMGLDAPPPPPVTEQPVAPSQPVPSA</sequence>
<dbReference type="EMBL" id="BOMQ01000035">
    <property type="protein sequence ID" value="GIE49488.1"/>
    <property type="molecule type" value="Genomic_DNA"/>
</dbReference>
<dbReference type="AlphaFoldDB" id="A0A919MPG3"/>
<keyword evidence="2" id="KW-0732">Signal</keyword>
<dbReference type="RefSeq" id="WP_203768838.1">
    <property type="nucleotide sequence ID" value="NZ_BAAAYJ010000072.1"/>
</dbReference>
<evidence type="ECO:0000256" key="1">
    <source>
        <dbReference type="SAM" id="MobiDB-lite"/>
    </source>
</evidence>
<feature type="compositionally biased region" description="Pro residues" evidence="1">
    <location>
        <begin position="248"/>
        <end position="268"/>
    </location>
</feature>
<comment type="caution">
    <text evidence="3">The sequence shown here is derived from an EMBL/GenBank/DDBJ whole genome shotgun (WGS) entry which is preliminary data.</text>
</comment>
<accession>A0A919MPG3</accession>
<reference evidence="3" key="1">
    <citation type="submission" date="2021-01" db="EMBL/GenBank/DDBJ databases">
        <title>Whole genome shotgun sequence of Actinoplanes nipponensis NBRC 14063.</title>
        <authorList>
            <person name="Komaki H."/>
            <person name="Tamura T."/>
        </authorList>
    </citation>
    <scope>NUCLEOTIDE SEQUENCE</scope>
    <source>
        <strain evidence="3">NBRC 14063</strain>
    </source>
</reference>
<gene>
    <name evidence="3" type="ORF">Ani05nite_30220</name>
</gene>
<dbReference type="PROSITE" id="PS51257">
    <property type="entry name" value="PROKAR_LIPOPROTEIN"/>
    <property type="match status" value="1"/>
</dbReference>
<feature type="region of interest" description="Disordered" evidence="1">
    <location>
        <begin position="25"/>
        <end position="48"/>
    </location>
</feature>
<evidence type="ECO:0000313" key="4">
    <source>
        <dbReference type="Proteomes" id="UP000647172"/>
    </source>
</evidence>
<proteinExistence type="predicted"/>
<protein>
    <recommendedName>
        <fullName evidence="5">Lipoprotein</fullName>
    </recommendedName>
</protein>
<evidence type="ECO:0008006" key="5">
    <source>
        <dbReference type="Google" id="ProtNLM"/>
    </source>
</evidence>
<dbReference type="Proteomes" id="UP000647172">
    <property type="component" value="Unassembled WGS sequence"/>
</dbReference>
<feature type="signal peptide" evidence="2">
    <location>
        <begin position="1"/>
        <end position="23"/>
    </location>
</feature>